<dbReference type="AlphaFoldDB" id="A0AAD9J0P3"/>
<evidence type="ECO:0000313" key="1">
    <source>
        <dbReference type="EMBL" id="KAK2144169.1"/>
    </source>
</evidence>
<keyword evidence="2" id="KW-1185">Reference proteome</keyword>
<reference evidence="1" key="1">
    <citation type="journal article" date="2023" name="Mol. Biol. Evol.">
        <title>Third-Generation Sequencing Reveals the Adaptive Role of the Epigenome in Three Deep-Sea Polychaetes.</title>
        <authorList>
            <person name="Perez M."/>
            <person name="Aroh O."/>
            <person name="Sun Y."/>
            <person name="Lan Y."/>
            <person name="Juniper S.K."/>
            <person name="Young C.R."/>
            <person name="Angers B."/>
            <person name="Qian P.Y."/>
        </authorList>
    </citation>
    <scope>NUCLEOTIDE SEQUENCE</scope>
    <source>
        <strain evidence="1">P08H-3</strain>
    </source>
</reference>
<evidence type="ECO:0000313" key="2">
    <source>
        <dbReference type="Proteomes" id="UP001208570"/>
    </source>
</evidence>
<dbReference type="Proteomes" id="UP001208570">
    <property type="component" value="Unassembled WGS sequence"/>
</dbReference>
<dbReference type="EMBL" id="JAODUP010000780">
    <property type="protein sequence ID" value="KAK2144169.1"/>
    <property type="molecule type" value="Genomic_DNA"/>
</dbReference>
<organism evidence="1 2">
    <name type="scientific">Paralvinella palmiformis</name>
    <dbReference type="NCBI Taxonomy" id="53620"/>
    <lineage>
        <taxon>Eukaryota</taxon>
        <taxon>Metazoa</taxon>
        <taxon>Spiralia</taxon>
        <taxon>Lophotrochozoa</taxon>
        <taxon>Annelida</taxon>
        <taxon>Polychaeta</taxon>
        <taxon>Sedentaria</taxon>
        <taxon>Canalipalpata</taxon>
        <taxon>Terebellida</taxon>
        <taxon>Terebelliformia</taxon>
        <taxon>Alvinellidae</taxon>
        <taxon>Paralvinella</taxon>
    </lineage>
</organism>
<comment type="caution">
    <text evidence="1">The sequence shown here is derived from an EMBL/GenBank/DDBJ whole genome shotgun (WGS) entry which is preliminary data.</text>
</comment>
<name>A0AAD9J0P3_9ANNE</name>
<sequence length="297" mass="33803">MTINICNLVNLAVYNHYSYLDILSSFCICDGKGIAQDQHYIGQQILDRYKVLAHRALQILRAMLHNIIIILPEDILTSKRKKYKMSYMADRSEKQSKIVKALKLKTPFRGDVPGKDRFAGFQKWHPEQVLQKPEPNLNQRLYAINTAVEVDHFAKISHLLNNMYLQLHLAHTLWRSWLKLFNQLITYAAKMTLIINPVENQCSAIDLLSSLCHTPQPQESAKVLHTDEITSLDLVDITSLDLGNIDSAVSSIFSIPTAAIRSAAKFNKSNPSGSRRLTSDEIIKKIRKADKLQKLPE</sequence>
<gene>
    <name evidence="1" type="ORF">LSH36_780g01012</name>
</gene>
<proteinExistence type="predicted"/>
<protein>
    <submittedName>
        <fullName evidence="1">Uncharacterized protein</fullName>
    </submittedName>
</protein>
<accession>A0AAD9J0P3</accession>